<dbReference type="InterPro" id="IPR013534">
    <property type="entry name" value="Starch_synth_cat_dom"/>
</dbReference>
<dbReference type="STRING" id="1796646.A4V02_02550"/>
<evidence type="ECO:0000256" key="3">
    <source>
        <dbReference type="ARBA" id="ARBA00022676"/>
    </source>
</evidence>
<feature type="domain" description="Starch synthase catalytic" evidence="5">
    <location>
        <begin position="5"/>
        <end position="240"/>
    </location>
</feature>
<evidence type="ECO:0000256" key="1">
    <source>
        <dbReference type="ARBA" id="ARBA00001478"/>
    </source>
</evidence>
<keyword evidence="7" id="KW-1185">Reference proteome</keyword>
<keyword evidence="3" id="KW-0328">Glycosyltransferase</keyword>
<dbReference type="EC" id="2.4.1.21" evidence="2"/>
<protein>
    <recommendedName>
        <fullName evidence="2">starch synthase</fullName>
        <ecNumber evidence="2">2.4.1.21</ecNumber>
    </recommendedName>
</protein>
<accession>A0A1B1S7D6</accession>
<dbReference type="Proteomes" id="UP000186351">
    <property type="component" value="Chromosome"/>
</dbReference>
<sequence length="272" mass="31234">MDLKKVLYISQEISPYVPASDIADKSRDLAQGIQDKGFEVRTFMPKYGLIKERRNQLHEVIRLSGLNIEIDNSDHPLIIKVATLLPTRMQVYFIDNEDYFLRTQTAPDLEIRLSPEDNDERSMFFVRGVVETVKKLRWDPGFVHCIGWISSLSPMYLRRIFADDPTFAGSKIIYSLFSDKFEGTLDPRFAEKLLLEGFSQEDIASIADKPVDWIALNKLAIDYSDAVAQSSPDIDPELLDYIEKSGKPFLPFSETDTADRANRFAEFYRSLQ</sequence>
<accession>A0A1Z2XED0</accession>
<evidence type="ECO:0000313" key="6">
    <source>
        <dbReference type="EMBL" id="ANU62712.1"/>
    </source>
</evidence>
<dbReference type="RefSeq" id="WP_068960091.1">
    <property type="nucleotide sequence ID" value="NZ_CALDAO010000044.1"/>
</dbReference>
<dbReference type="AlphaFoldDB" id="A0A1B1S7D6"/>
<name>A0A1B1S7D6_9BACT</name>
<evidence type="ECO:0000256" key="2">
    <source>
        <dbReference type="ARBA" id="ARBA00012588"/>
    </source>
</evidence>
<reference evidence="7" key="1">
    <citation type="submission" date="2016-04" db="EMBL/GenBank/DDBJ databases">
        <title>Complete Genome Sequences of Twelve Strains of a Stable Defined Moderately Diverse Mouse Microbiota 2 (sDMDMm2).</title>
        <authorList>
            <person name="Uchimura Y."/>
            <person name="Wyss M."/>
            <person name="Brugiroux S."/>
            <person name="Limenitakis J.P."/>
            <person name="Stecher B."/>
            <person name="McCoy K.D."/>
            <person name="Macpherson A.J."/>
        </authorList>
    </citation>
    <scope>NUCLEOTIDE SEQUENCE [LARGE SCALE GENOMIC DNA]</scope>
    <source>
        <strain evidence="7">YL27</strain>
    </source>
</reference>
<organism evidence="6 7">
    <name type="scientific">Muribaculum intestinale</name>
    <dbReference type="NCBI Taxonomy" id="1796646"/>
    <lineage>
        <taxon>Bacteria</taxon>
        <taxon>Pseudomonadati</taxon>
        <taxon>Bacteroidota</taxon>
        <taxon>Bacteroidia</taxon>
        <taxon>Bacteroidales</taxon>
        <taxon>Muribaculaceae</taxon>
        <taxon>Muribaculum</taxon>
    </lineage>
</organism>
<dbReference type="EMBL" id="CP015402">
    <property type="protein sequence ID" value="ANU62712.1"/>
    <property type="molecule type" value="Genomic_DNA"/>
</dbReference>
<dbReference type="KEGG" id="pary:A4V02_02550"/>
<dbReference type="Pfam" id="PF08323">
    <property type="entry name" value="Glyco_transf_5"/>
    <property type="match status" value="1"/>
</dbReference>
<dbReference type="OrthoDB" id="9808590at2"/>
<dbReference type="GO" id="GO:0009011">
    <property type="term" value="F:alpha-1,4-glucan glucosyltransferase (ADP-glucose donor) activity"/>
    <property type="evidence" value="ECO:0007669"/>
    <property type="project" value="UniProtKB-EC"/>
</dbReference>
<dbReference type="GeneID" id="65535721"/>
<dbReference type="Gene3D" id="3.40.50.2000">
    <property type="entry name" value="Glycogen Phosphorylase B"/>
    <property type="match status" value="1"/>
</dbReference>
<proteinExistence type="predicted"/>
<dbReference type="SUPFAM" id="SSF53756">
    <property type="entry name" value="UDP-Glycosyltransferase/glycogen phosphorylase"/>
    <property type="match status" value="1"/>
</dbReference>
<keyword evidence="4" id="KW-0808">Transferase</keyword>
<comment type="catalytic activity">
    <reaction evidence="1">
        <text>[(1-&gt;4)-alpha-D-glucosyl](n) + ADP-alpha-D-glucose = [(1-&gt;4)-alpha-D-glucosyl](n+1) + ADP + H(+)</text>
        <dbReference type="Rhea" id="RHEA:18189"/>
        <dbReference type="Rhea" id="RHEA-COMP:9584"/>
        <dbReference type="Rhea" id="RHEA-COMP:9587"/>
        <dbReference type="ChEBI" id="CHEBI:15378"/>
        <dbReference type="ChEBI" id="CHEBI:15444"/>
        <dbReference type="ChEBI" id="CHEBI:57498"/>
        <dbReference type="ChEBI" id="CHEBI:456216"/>
        <dbReference type="EC" id="2.4.1.21"/>
    </reaction>
</comment>
<gene>
    <name evidence="6" type="ORF">A4V02_02550</name>
</gene>
<evidence type="ECO:0000313" key="7">
    <source>
        <dbReference type="Proteomes" id="UP000186351"/>
    </source>
</evidence>
<evidence type="ECO:0000256" key="4">
    <source>
        <dbReference type="ARBA" id="ARBA00022679"/>
    </source>
</evidence>
<evidence type="ECO:0000259" key="5">
    <source>
        <dbReference type="Pfam" id="PF08323"/>
    </source>
</evidence>